<gene>
    <name evidence="2" type="ORF">RRG08_047062</name>
</gene>
<sequence length="404" mass="44985">MRCIGGSQAELETFCGLMDLPRPVSKSSYTKIVETVQNACVSVQARSMSKAGEEEFTKAKEIEGESVRNIDVSVDGSWMTKGHTSNIGTTSLIGFASGKVLDTLTKSKICKSCEYWANKVNEEGYVKWKESHVCTMTHSGSSGSMEADGAVEMFSRSVQNHKLRYTRYIGDGDTNSFKKVHDSNPYGTSCSIEKLECVGHVQKRMGTRLRKLKADNRGKKLADGKTLGGKGRLTDVQIDQITTYYGNAIRANKHNLEGMRKAIWAIYFHKKSCDKDAVHNFCGEWCSYRKAEKEGELASYKHKNNLPIAVMEVIRPIFKDLIDTSLLKKCLDGYTQNANESLNSNIWKLCPKNKNHGLRVAKIAVAIATSIYNDGAQAYAQMLEQLDLVCSAHTARFLKKERLG</sequence>
<keyword evidence="3" id="KW-1185">Reference proteome</keyword>
<feature type="domain" description="Mutator-like transposase" evidence="1">
    <location>
        <begin position="3"/>
        <end position="286"/>
    </location>
</feature>
<accession>A0AAE1E4Z5</accession>
<reference evidence="2" key="1">
    <citation type="journal article" date="2023" name="G3 (Bethesda)">
        <title>A reference genome for the long-term kleptoplast-retaining sea slug Elysia crispata morphotype clarki.</title>
        <authorList>
            <person name="Eastman K.E."/>
            <person name="Pendleton A.L."/>
            <person name="Shaikh M.A."/>
            <person name="Suttiyut T."/>
            <person name="Ogas R."/>
            <person name="Tomko P."/>
            <person name="Gavelis G."/>
            <person name="Widhalm J.R."/>
            <person name="Wisecaver J.H."/>
        </authorList>
    </citation>
    <scope>NUCLEOTIDE SEQUENCE</scope>
    <source>
        <strain evidence="2">ECLA1</strain>
    </source>
</reference>
<dbReference type="Proteomes" id="UP001283361">
    <property type="component" value="Unassembled WGS sequence"/>
</dbReference>
<dbReference type="EMBL" id="JAWDGP010001117">
    <property type="protein sequence ID" value="KAK3794431.1"/>
    <property type="molecule type" value="Genomic_DNA"/>
</dbReference>
<organism evidence="2 3">
    <name type="scientific">Elysia crispata</name>
    <name type="common">lettuce slug</name>
    <dbReference type="NCBI Taxonomy" id="231223"/>
    <lineage>
        <taxon>Eukaryota</taxon>
        <taxon>Metazoa</taxon>
        <taxon>Spiralia</taxon>
        <taxon>Lophotrochozoa</taxon>
        <taxon>Mollusca</taxon>
        <taxon>Gastropoda</taxon>
        <taxon>Heterobranchia</taxon>
        <taxon>Euthyneura</taxon>
        <taxon>Panpulmonata</taxon>
        <taxon>Sacoglossa</taxon>
        <taxon>Placobranchoidea</taxon>
        <taxon>Plakobranchidae</taxon>
        <taxon>Elysia</taxon>
    </lineage>
</organism>
<dbReference type="Pfam" id="PF20700">
    <property type="entry name" value="Mutator"/>
    <property type="match status" value="1"/>
</dbReference>
<comment type="caution">
    <text evidence="2">The sequence shown here is derived from an EMBL/GenBank/DDBJ whole genome shotgun (WGS) entry which is preliminary data.</text>
</comment>
<evidence type="ECO:0000313" key="2">
    <source>
        <dbReference type="EMBL" id="KAK3794431.1"/>
    </source>
</evidence>
<name>A0AAE1E4Z5_9GAST</name>
<dbReference type="AlphaFoldDB" id="A0AAE1E4Z5"/>
<evidence type="ECO:0000313" key="3">
    <source>
        <dbReference type="Proteomes" id="UP001283361"/>
    </source>
</evidence>
<dbReference type="PANTHER" id="PTHR33309">
    <property type="entry name" value="KERATIN, ULTRA HIGH-SULFUR MATRIX PROTEIN-LIKE"/>
    <property type="match status" value="1"/>
</dbReference>
<dbReference type="PANTHER" id="PTHR33309:SF3">
    <property type="entry name" value="CCHC-TYPE DOMAIN-CONTAINING PROTEIN"/>
    <property type="match status" value="1"/>
</dbReference>
<proteinExistence type="predicted"/>
<evidence type="ECO:0000259" key="1">
    <source>
        <dbReference type="Pfam" id="PF20700"/>
    </source>
</evidence>
<dbReference type="InterPro" id="IPR049012">
    <property type="entry name" value="Mutator_transp_dom"/>
</dbReference>
<protein>
    <recommendedName>
        <fullName evidence="1">Mutator-like transposase domain-containing protein</fullName>
    </recommendedName>
</protein>